<evidence type="ECO:0000313" key="2">
    <source>
        <dbReference type="Proteomes" id="UP000241818"/>
    </source>
</evidence>
<name>A0A2T3B5A0_AMORE</name>
<dbReference type="GeneID" id="36573481"/>
<dbReference type="EMBL" id="KZ679009">
    <property type="protein sequence ID" value="PSS21913.1"/>
    <property type="molecule type" value="Genomic_DNA"/>
</dbReference>
<protein>
    <submittedName>
        <fullName evidence="1">Uncharacterized protein</fullName>
    </submittedName>
</protein>
<evidence type="ECO:0000313" key="1">
    <source>
        <dbReference type="EMBL" id="PSS21913.1"/>
    </source>
</evidence>
<dbReference type="AlphaFoldDB" id="A0A2T3B5A0"/>
<reference evidence="1 2" key="1">
    <citation type="journal article" date="2018" name="New Phytol.">
        <title>Comparative genomics and transcriptomics depict ericoid mycorrhizal fungi as versatile saprotrophs and plant mutualists.</title>
        <authorList>
            <person name="Martino E."/>
            <person name="Morin E."/>
            <person name="Grelet G.A."/>
            <person name="Kuo A."/>
            <person name="Kohler A."/>
            <person name="Daghino S."/>
            <person name="Barry K.W."/>
            <person name="Cichocki N."/>
            <person name="Clum A."/>
            <person name="Dockter R.B."/>
            <person name="Hainaut M."/>
            <person name="Kuo R.C."/>
            <person name="LaButti K."/>
            <person name="Lindahl B.D."/>
            <person name="Lindquist E.A."/>
            <person name="Lipzen A."/>
            <person name="Khouja H.R."/>
            <person name="Magnuson J."/>
            <person name="Murat C."/>
            <person name="Ohm R.A."/>
            <person name="Singer S.W."/>
            <person name="Spatafora J.W."/>
            <person name="Wang M."/>
            <person name="Veneault-Fourrey C."/>
            <person name="Henrissat B."/>
            <person name="Grigoriev I.V."/>
            <person name="Martin F.M."/>
            <person name="Perotto S."/>
        </authorList>
    </citation>
    <scope>NUCLEOTIDE SEQUENCE [LARGE SCALE GENOMIC DNA]</scope>
    <source>
        <strain evidence="1 2">ATCC 22711</strain>
    </source>
</reference>
<organism evidence="1 2">
    <name type="scientific">Amorphotheca resinae ATCC 22711</name>
    <dbReference type="NCBI Taxonomy" id="857342"/>
    <lineage>
        <taxon>Eukaryota</taxon>
        <taxon>Fungi</taxon>
        <taxon>Dikarya</taxon>
        <taxon>Ascomycota</taxon>
        <taxon>Pezizomycotina</taxon>
        <taxon>Leotiomycetes</taxon>
        <taxon>Helotiales</taxon>
        <taxon>Amorphothecaceae</taxon>
        <taxon>Amorphotheca</taxon>
    </lineage>
</organism>
<dbReference type="Proteomes" id="UP000241818">
    <property type="component" value="Unassembled WGS sequence"/>
</dbReference>
<dbReference type="InParanoid" id="A0A2T3B5A0"/>
<gene>
    <name evidence="1" type="ORF">M430DRAFT_26455</name>
</gene>
<dbReference type="RefSeq" id="XP_024722068.1">
    <property type="nucleotide sequence ID" value="XM_024865400.1"/>
</dbReference>
<accession>A0A2T3B5A0</accession>
<proteinExistence type="predicted"/>
<dbReference type="STRING" id="857342.A0A2T3B5A0"/>
<dbReference type="OrthoDB" id="5945798at2759"/>
<keyword evidence="2" id="KW-1185">Reference proteome</keyword>
<sequence>MPFPDLQNRALFPTFASCPFASSNNDNDPNILSPSKNPPKYSAYPILHVRPSLMTPRYYLLGTIFENMTFTNTPTFICKDVTSSSFAVKILLNDSIGQRGKNISEKGSGCKSKENGKEEFDVKKFRKGYTIAIPGALRKDAAEGKQGFIEVRLGALVILNFGFFGYQAVRYWQCSASIFQSL</sequence>